<accession>F2DIX1</accession>
<dbReference type="AlphaFoldDB" id="F2DIX1"/>
<evidence type="ECO:0000313" key="1">
    <source>
        <dbReference type="EMBL" id="BAJ95042.1"/>
    </source>
</evidence>
<name>F2DIX1_HORVV</name>
<sequence>MKVCSLIKLSDHIPRMIIIN</sequence>
<protein>
    <submittedName>
        <fullName evidence="1">Predicted protein</fullName>
    </submittedName>
</protein>
<organism evidence="1">
    <name type="scientific">Hordeum vulgare subsp. vulgare</name>
    <name type="common">Domesticated barley</name>
    <dbReference type="NCBI Taxonomy" id="112509"/>
    <lineage>
        <taxon>Eukaryota</taxon>
        <taxon>Viridiplantae</taxon>
        <taxon>Streptophyta</taxon>
        <taxon>Embryophyta</taxon>
        <taxon>Tracheophyta</taxon>
        <taxon>Spermatophyta</taxon>
        <taxon>Magnoliopsida</taxon>
        <taxon>Liliopsida</taxon>
        <taxon>Poales</taxon>
        <taxon>Poaceae</taxon>
        <taxon>BOP clade</taxon>
        <taxon>Pooideae</taxon>
        <taxon>Triticodae</taxon>
        <taxon>Triticeae</taxon>
        <taxon>Hordeinae</taxon>
        <taxon>Hordeum</taxon>
    </lineage>
</organism>
<reference evidence="1" key="1">
    <citation type="journal article" date="2011" name="Plant Physiol.">
        <title>Comprehensive sequence analysis of 24,783 barley full-length cDNAs derived from 12 clone libraries.</title>
        <authorList>
            <person name="Matsumoto T."/>
            <person name="Tanaka T."/>
            <person name="Sakai H."/>
            <person name="Amano N."/>
            <person name="Kanamori H."/>
            <person name="Kurita K."/>
            <person name="Kikuta A."/>
            <person name="Kamiya K."/>
            <person name="Yamamoto M."/>
            <person name="Ikawa H."/>
            <person name="Fujii N."/>
            <person name="Hori K."/>
            <person name="Itoh T."/>
            <person name="Sato K."/>
        </authorList>
    </citation>
    <scope>NUCLEOTIDE SEQUENCE</scope>
    <source>
        <tissue evidence="1">Shoot and root</tissue>
    </source>
</reference>
<dbReference type="EMBL" id="AK363839">
    <property type="protein sequence ID" value="BAJ95042.1"/>
    <property type="molecule type" value="mRNA"/>
</dbReference>
<proteinExistence type="evidence at transcript level"/>